<evidence type="ECO:0000256" key="6">
    <source>
        <dbReference type="ARBA" id="ARBA00022989"/>
    </source>
</evidence>
<dbReference type="InterPro" id="IPR014755">
    <property type="entry name" value="Cu-Rt/internalin_Ig-like"/>
</dbReference>
<feature type="transmembrane region" description="Helical" evidence="9">
    <location>
        <begin position="278"/>
        <end position="300"/>
    </location>
</feature>
<dbReference type="AlphaFoldDB" id="A0A4R2B7R5"/>
<feature type="transmembrane region" description="Helical" evidence="9">
    <location>
        <begin position="254"/>
        <end position="272"/>
    </location>
</feature>
<gene>
    <name evidence="13" type="ORF">EV184_1256</name>
</gene>
<feature type="transmembrane region" description="Helical" evidence="9">
    <location>
        <begin position="150"/>
        <end position="170"/>
    </location>
</feature>
<dbReference type="GO" id="GO:0006825">
    <property type="term" value="P:copper ion transport"/>
    <property type="evidence" value="ECO:0007669"/>
    <property type="project" value="InterPro"/>
</dbReference>
<feature type="transmembrane region" description="Helical" evidence="9">
    <location>
        <begin position="392"/>
        <end position="416"/>
    </location>
</feature>
<evidence type="ECO:0000256" key="9">
    <source>
        <dbReference type="SAM" id="Phobius"/>
    </source>
</evidence>
<proteinExistence type="predicted"/>
<evidence type="ECO:0000256" key="5">
    <source>
        <dbReference type="ARBA" id="ARBA00022729"/>
    </source>
</evidence>
<dbReference type="EMBL" id="SLVU01000025">
    <property type="protein sequence ID" value="TCN22082.1"/>
    <property type="molecule type" value="Genomic_DNA"/>
</dbReference>
<dbReference type="GO" id="GO:0005507">
    <property type="term" value="F:copper ion binding"/>
    <property type="evidence" value="ECO:0007669"/>
    <property type="project" value="InterPro"/>
</dbReference>
<evidence type="ECO:0000256" key="3">
    <source>
        <dbReference type="ARBA" id="ARBA00022692"/>
    </source>
</evidence>
<keyword evidence="6 9" id="KW-1133">Transmembrane helix</keyword>
<dbReference type="SUPFAM" id="SSF81296">
    <property type="entry name" value="E set domains"/>
    <property type="match status" value="1"/>
</dbReference>
<keyword evidence="7" id="KW-0186">Copper</keyword>
<evidence type="ECO:0000259" key="11">
    <source>
        <dbReference type="Pfam" id="PF04234"/>
    </source>
</evidence>
<protein>
    <submittedName>
        <fullName evidence="13">Copper transport protein</fullName>
    </submittedName>
</protein>
<keyword evidence="8 9" id="KW-0472">Membrane</keyword>
<dbReference type="Gene3D" id="2.60.40.1220">
    <property type="match status" value="1"/>
</dbReference>
<evidence type="ECO:0000256" key="7">
    <source>
        <dbReference type="ARBA" id="ARBA00023008"/>
    </source>
</evidence>
<dbReference type="GO" id="GO:0005886">
    <property type="term" value="C:plasma membrane"/>
    <property type="evidence" value="ECO:0007669"/>
    <property type="project" value="UniProtKB-SubCell"/>
</dbReference>
<reference evidence="13 14" key="1">
    <citation type="submission" date="2019-03" db="EMBL/GenBank/DDBJ databases">
        <title>Genomic Encyclopedia of Type Strains, Phase IV (KMG-V): Genome sequencing to study the core and pangenomes of soil and plant-associated prokaryotes.</title>
        <authorList>
            <person name="Whitman W."/>
        </authorList>
    </citation>
    <scope>NUCLEOTIDE SEQUENCE [LARGE SCALE GENOMIC DNA]</scope>
    <source>
        <strain evidence="13 14">23C40</strain>
    </source>
</reference>
<dbReference type="InterPro" id="IPR007348">
    <property type="entry name" value="CopC_dom"/>
</dbReference>
<feature type="transmembrane region" description="Helical" evidence="9">
    <location>
        <begin position="351"/>
        <end position="371"/>
    </location>
</feature>
<feature type="domain" description="Copper resistance protein D" evidence="12">
    <location>
        <begin position="314"/>
        <end position="413"/>
    </location>
</feature>
<feature type="domain" description="CopC" evidence="11">
    <location>
        <begin position="32"/>
        <end position="123"/>
    </location>
</feature>
<name>A0A4R2B7R5_9HYPH</name>
<keyword evidence="2" id="KW-1003">Cell membrane</keyword>
<dbReference type="PANTHER" id="PTHR34820">
    <property type="entry name" value="INNER MEMBRANE PROTEIN YEBZ"/>
    <property type="match status" value="1"/>
</dbReference>
<sequence>MALMSPSFSRLARLFVIALCGLLAQIAVACAHATLNSSEPADGAVVDPAPSIYALTFSEPVSPLSLKLVRPDGSSMPLDQFEVKDQTVEIAAPNDLSRGTHVLSWRVISADGHPIGGSVVFSVGMASSEPPLVSDHIDWGVRAGVLASRVALYIGLFIGVGGAFSLSWLLGGSRSARKVVAVALGVGLFGAVASVGFQGLDALGGPLARIAEPLVWSTAMGTSLGHTIIAAFIAFAAAAMALISNGPFSRVPSLAALFLAGAALSLSGHAAAAEPQWLMRPAVFLHALAISFWVGALAPLSLALRRGDRAAVPALRRFSAAIPYVLVALIGAGSVLAVVQVQQPQALVDTAYGQVFLVKLGLLAGLFLLAAANRWRLTKPVVVGDGRATKRLVRSIAAETAIVLLIFIVAACWRFTPPPRALAAAAAQPATVHIHADKAMAFVQVMPGRAGDVKVSIGVLTGEFQRLDAKEVTLVLSKPDSGVEPFRRQAVRRDEATWQIDHMTIPLPGTWRVRVDVLISDFDKVSLEDQISIRP</sequence>
<feature type="chain" id="PRO_5020342935" evidence="10">
    <location>
        <begin position="30"/>
        <end position="535"/>
    </location>
</feature>
<evidence type="ECO:0000256" key="4">
    <source>
        <dbReference type="ARBA" id="ARBA00022723"/>
    </source>
</evidence>
<dbReference type="Proteomes" id="UP000295043">
    <property type="component" value="Unassembled WGS sequence"/>
</dbReference>
<dbReference type="GO" id="GO:0046688">
    <property type="term" value="P:response to copper ion"/>
    <property type="evidence" value="ECO:0007669"/>
    <property type="project" value="InterPro"/>
</dbReference>
<feature type="transmembrane region" description="Helical" evidence="9">
    <location>
        <begin position="220"/>
        <end position="242"/>
    </location>
</feature>
<dbReference type="Pfam" id="PF04234">
    <property type="entry name" value="CopC"/>
    <property type="match status" value="1"/>
</dbReference>
<evidence type="ECO:0000256" key="2">
    <source>
        <dbReference type="ARBA" id="ARBA00022475"/>
    </source>
</evidence>
<dbReference type="InterPro" id="IPR032694">
    <property type="entry name" value="CopC/D"/>
</dbReference>
<evidence type="ECO:0000256" key="8">
    <source>
        <dbReference type="ARBA" id="ARBA00023136"/>
    </source>
</evidence>
<keyword evidence="3 9" id="KW-0812">Transmembrane</keyword>
<comment type="subcellular location">
    <subcellularLocation>
        <location evidence="1">Cell membrane</location>
        <topology evidence="1">Multi-pass membrane protein</topology>
    </subcellularLocation>
</comment>
<organism evidence="13 14">
    <name type="scientific">Sinorhizobium americanum</name>
    <dbReference type="NCBI Taxonomy" id="194963"/>
    <lineage>
        <taxon>Bacteria</taxon>
        <taxon>Pseudomonadati</taxon>
        <taxon>Pseudomonadota</taxon>
        <taxon>Alphaproteobacteria</taxon>
        <taxon>Hyphomicrobiales</taxon>
        <taxon>Rhizobiaceae</taxon>
        <taxon>Sinorhizobium/Ensifer group</taxon>
        <taxon>Sinorhizobium</taxon>
    </lineage>
</organism>
<keyword evidence="5 10" id="KW-0732">Signal</keyword>
<evidence type="ECO:0000313" key="14">
    <source>
        <dbReference type="Proteomes" id="UP000295043"/>
    </source>
</evidence>
<comment type="caution">
    <text evidence="13">The sequence shown here is derived from an EMBL/GenBank/DDBJ whole genome shotgun (WGS) entry which is preliminary data.</text>
</comment>
<evidence type="ECO:0000259" key="12">
    <source>
        <dbReference type="Pfam" id="PF05425"/>
    </source>
</evidence>
<feature type="transmembrane region" description="Helical" evidence="9">
    <location>
        <begin position="179"/>
        <end position="200"/>
    </location>
</feature>
<evidence type="ECO:0000313" key="13">
    <source>
        <dbReference type="EMBL" id="TCN22082.1"/>
    </source>
</evidence>
<feature type="signal peptide" evidence="10">
    <location>
        <begin position="1"/>
        <end position="29"/>
    </location>
</feature>
<dbReference type="Pfam" id="PF05425">
    <property type="entry name" value="CopD"/>
    <property type="match status" value="1"/>
</dbReference>
<dbReference type="InterPro" id="IPR008457">
    <property type="entry name" value="Cu-R_CopD_dom"/>
</dbReference>
<dbReference type="PANTHER" id="PTHR34820:SF4">
    <property type="entry name" value="INNER MEMBRANE PROTEIN YEBZ"/>
    <property type="match status" value="1"/>
</dbReference>
<keyword evidence="4" id="KW-0479">Metal-binding</keyword>
<evidence type="ECO:0000256" key="10">
    <source>
        <dbReference type="SAM" id="SignalP"/>
    </source>
</evidence>
<evidence type="ECO:0000256" key="1">
    <source>
        <dbReference type="ARBA" id="ARBA00004651"/>
    </source>
</evidence>
<dbReference type="InterPro" id="IPR014756">
    <property type="entry name" value="Ig_E-set"/>
</dbReference>
<feature type="transmembrane region" description="Helical" evidence="9">
    <location>
        <begin position="321"/>
        <end position="339"/>
    </location>
</feature>
<dbReference type="GO" id="GO:0042597">
    <property type="term" value="C:periplasmic space"/>
    <property type="evidence" value="ECO:0007669"/>
    <property type="project" value="InterPro"/>
</dbReference>
<accession>A0A4R2B7R5</accession>